<dbReference type="Proteomes" id="UP000017800">
    <property type="component" value="Unassembled WGS sequence"/>
</dbReference>
<evidence type="ECO:0008006" key="3">
    <source>
        <dbReference type="Google" id="ProtNLM"/>
    </source>
</evidence>
<accession>V5HQ01</accession>
<comment type="caution">
    <text evidence="1">The sequence shown here is derived from an EMBL/GenBank/DDBJ whole genome shotgun (WGS) entry which is preliminary data.</text>
</comment>
<reference evidence="1 2" key="1">
    <citation type="submission" date="2013-11" db="EMBL/GenBank/DDBJ databases">
        <title>Whole genome shotgun sequence of Vibrio halioticoli NBRC 102217.</title>
        <authorList>
            <person name="Isaki S."/>
            <person name="Kimura A."/>
            <person name="Ohji S."/>
            <person name="Hosoyama A."/>
            <person name="Fujita N."/>
            <person name="Hashimoto M."/>
            <person name="Hosoyama Y."/>
            <person name="Yamazoe A."/>
        </authorList>
    </citation>
    <scope>NUCLEOTIDE SEQUENCE [LARGE SCALE GENOMIC DNA]</scope>
    <source>
        <strain evidence="1 2">NBRC 102217</strain>
    </source>
</reference>
<evidence type="ECO:0000313" key="2">
    <source>
        <dbReference type="Proteomes" id="UP000017800"/>
    </source>
</evidence>
<protein>
    <recommendedName>
        <fullName evidence="3">Prephenate dehydratase</fullName>
    </recommendedName>
</protein>
<dbReference type="EMBL" id="BAUJ01000085">
    <property type="protein sequence ID" value="GAD91330.1"/>
    <property type="molecule type" value="Genomic_DNA"/>
</dbReference>
<dbReference type="eggNOG" id="COG0077">
    <property type="taxonomic scope" value="Bacteria"/>
</dbReference>
<evidence type="ECO:0000313" key="1">
    <source>
        <dbReference type="EMBL" id="GAD91330.1"/>
    </source>
</evidence>
<dbReference type="AlphaFoldDB" id="V5HQ01"/>
<proteinExistence type="predicted"/>
<dbReference type="RefSeq" id="WP_023405620.1">
    <property type="nucleotide sequence ID" value="NZ_BAUJ01000085.1"/>
</dbReference>
<keyword evidence="2" id="KW-1185">Reference proteome</keyword>
<organism evidence="1 2">
    <name type="scientific">Vibrio halioticoli NBRC 102217</name>
    <dbReference type="NCBI Taxonomy" id="1219072"/>
    <lineage>
        <taxon>Bacteria</taxon>
        <taxon>Pseudomonadati</taxon>
        <taxon>Pseudomonadota</taxon>
        <taxon>Gammaproteobacteria</taxon>
        <taxon>Vibrionales</taxon>
        <taxon>Vibrionaceae</taxon>
        <taxon>Vibrio</taxon>
    </lineage>
</organism>
<sequence>MIPNNDNFWLRQTPHITSIATLGPEGSSSQCAARYLSSIIGEQLEILLFSTFEQASEHVESNDTCLLLVANAYQRVDSFYMNNQTLLLGSFFFAPPTYYLACKDISELTFKISSKKTISIASHHAPLSRLEDLIQSSEERVSGIRKSQIDVQLIDSTSVGAQKAASGRVDCCLANIDAINLHNLNVISQPLHIEMTWAAFSKNTITQKEFDNGKQQVRPSY</sequence>
<gene>
    <name evidence="1" type="ORF">VHA01S_085_00070</name>
</gene>
<name>V5HQ01_9VIBR</name>
<dbReference type="SUPFAM" id="SSF53850">
    <property type="entry name" value="Periplasmic binding protein-like II"/>
    <property type="match status" value="1"/>
</dbReference>